<keyword evidence="3" id="KW-0175">Coiled coil</keyword>
<dbReference type="EMBL" id="KZ824277">
    <property type="protein sequence ID" value="RAL13763.1"/>
    <property type="molecule type" value="Genomic_DNA"/>
</dbReference>
<feature type="compositionally biased region" description="Polar residues" evidence="4">
    <location>
        <begin position="35"/>
        <end position="47"/>
    </location>
</feature>
<evidence type="ECO:0000256" key="1">
    <source>
        <dbReference type="ARBA" id="ARBA00007133"/>
    </source>
</evidence>
<feature type="compositionally biased region" description="Acidic residues" evidence="4">
    <location>
        <begin position="158"/>
        <end position="172"/>
    </location>
</feature>
<evidence type="ECO:0000256" key="2">
    <source>
        <dbReference type="ARBA" id="ARBA00019577"/>
    </source>
</evidence>
<keyword evidence="6" id="KW-1185">Reference proteome</keyword>
<dbReference type="GO" id="GO:0031083">
    <property type="term" value="C:BLOC-1 complex"/>
    <property type="evidence" value="ECO:0007669"/>
    <property type="project" value="InterPro"/>
</dbReference>
<protein>
    <recommendedName>
        <fullName evidence="2">Biogenesis of lysosome-related organelles complex 1 subunit 1</fullName>
    </recommendedName>
</protein>
<evidence type="ECO:0000313" key="5">
    <source>
        <dbReference type="EMBL" id="RAL13763.1"/>
    </source>
</evidence>
<sequence length="195" mass="21616">MNLLPLHINLTHNDQPHHHTITTPPKPITHRETTTKMSPQPTQTNPNTKEEAKTAFTATLRSVAQNHEAALRDRARTLNENARALDAQETALAQSTAELAKQNDQWDKVADTARTALKEIGDVQNWAEVIERELLVVEEALLLVESKSKDRGGSGGFEGEEEGEGFVEEEEGIGNGNGNGNGKYPRGMGGWFRWW</sequence>
<dbReference type="GeneID" id="37197891"/>
<dbReference type="VEuPathDB" id="FungiDB:BO97DRAFT_387655"/>
<dbReference type="Pfam" id="PF06320">
    <property type="entry name" value="GCN5L1"/>
    <property type="match status" value="1"/>
</dbReference>
<proteinExistence type="inferred from homology"/>
<dbReference type="GO" id="GO:0016197">
    <property type="term" value="P:endosomal transport"/>
    <property type="evidence" value="ECO:0007669"/>
    <property type="project" value="TreeGrafter"/>
</dbReference>
<dbReference type="PANTHER" id="PTHR13073:SF0">
    <property type="entry name" value="BIOGENESIS OF LYSOSOME-RELATED ORGANELLES COMPLEX 1 SUBUNIT 1"/>
    <property type="match status" value="1"/>
</dbReference>
<feature type="region of interest" description="Disordered" evidence="4">
    <location>
        <begin position="11"/>
        <end position="49"/>
    </location>
</feature>
<gene>
    <name evidence="5" type="ORF">BO97DRAFT_387655</name>
</gene>
<comment type="similarity">
    <text evidence="1">Belongs to the BLOC1S1 family.</text>
</comment>
<dbReference type="STRING" id="1450537.A0A395I285"/>
<dbReference type="RefSeq" id="XP_025552917.1">
    <property type="nucleotide sequence ID" value="XM_025693602.1"/>
</dbReference>
<accession>A0A395I285</accession>
<evidence type="ECO:0000256" key="4">
    <source>
        <dbReference type="SAM" id="MobiDB-lite"/>
    </source>
</evidence>
<reference evidence="5 6" key="1">
    <citation type="submission" date="2018-02" db="EMBL/GenBank/DDBJ databases">
        <title>The genomes of Aspergillus section Nigri reveals drivers in fungal speciation.</title>
        <authorList>
            <consortium name="DOE Joint Genome Institute"/>
            <person name="Vesth T.C."/>
            <person name="Nybo J."/>
            <person name="Theobald S."/>
            <person name="Brandl J."/>
            <person name="Frisvad J.C."/>
            <person name="Nielsen K.F."/>
            <person name="Lyhne E.K."/>
            <person name="Kogle M.E."/>
            <person name="Kuo A."/>
            <person name="Riley R."/>
            <person name="Clum A."/>
            <person name="Nolan M."/>
            <person name="Lipzen A."/>
            <person name="Salamov A."/>
            <person name="Henrissat B."/>
            <person name="Wiebenga A."/>
            <person name="De vries R.P."/>
            <person name="Grigoriev I.V."/>
            <person name="Mortensen U.H."/>
            <person name="Andersen M.R."/>
            <person name="Baker S.E."/>
        </authorList>
    </citation>
    <scope>NUCLEOTIDE SEQUENCE [LARGE SCALE GENOMIC DNA]</scope>
    <source>
        <strain evidence="5 6">CBS 101889</strain>
    </source>
</reference>
<dbReference type="PANTHER" id="PTHR13073">
    <property type="entry name" value="BLOC-1 COMPLEX SUBUNIT 1"/>
    <property type="match status" value="1"/>
</dbReference>
<dbReference type="InterPro" id="IPR009395">
    <property type="entry name" value="BLOC1S1"/>
</dbReference>
<evidence type="ECO:0000313" key="6">
    <source>
        <dbReference type="Proteomes" id="UP000248961"/>
    </source>
</evidence>
<dbReference type="Proteomes" id="UP000248961">
    <property type="component" value="Unassembled WGS sequence"/>
</dbReference>
<dbReference type="OrthoDB" id="20018at2759"/>
<dbReference type="AlphaFoldDB" id="A0A395I285"/>
<feature type="coiled-coil region" evidence="3">
    <location>
        <begin position="68"/>
        <end position="105"/>
    </location>
</feature>
<feature type="region of interest" description="Disordered" evidence="4">
    <location>
        <begin position="148"/>
        <end position="195"/>
    </location>
</feature>
<organism evidence="5 6">
    <name type="scientific">Aspergillus homomorphus (strain CBS 101889)</name>
    <dbReference type="NCBI Taxonomy" id="1450537"/>
    <lineage>
        <taxon>Eukaryota</taxon>
        <taxon>Fungi</taxon>
        <taxon>Dikarya</taxon>
        <taxon>Ascomycota</taxon>
        <taxon>Pezizomycotina</taxon>
        <taxon>Eurotiomycetes</taxon>
        <taxon>Eurotiomycetidae</taxon>
        <taxon>Eurotiales</taxon>
        <taxon>Aspergillaceae</taxon>
        <taxon>Aspergillus</taxon>
        <taxon>Aspergillus subgen. Circumdati</taxon>
    </lineage>
</organism>
<name>A0A395I285_ASPHC</name>
<evidence type="ECO:0000256" key="3">
    <source>
        <dbReference type="SAM" id="Coils"/>
    </source>
</evidence>